<evidence type="ECO:0000256" key="4">
    <source>
        <dbReference type="ARBA" id="ARBA00022729"/>
    </source>
</evidence>
<evidence type="ECO:0000256" key="6">
    <source>
        <dbReference type="ARBA" id="ARBA00023004"/>
    </source>
</evidence>
<feature type="transmembrane region" description="Helical" evidence="9">
    <location>
        <begin position="108"/>
        <end position="129"/>
    </location>
</feature>
<dbReference type="STRING" id="1774968.AUC68_08370"/>
<evidence type="ECO:0000256" key="7">
    <source>
        <dbReference type="ARBA" id="ARBA00037230"/>
    </source>
</evidence>
<evidence type="ECO:0000313" key="12">
    <source>
        <dbReference type="Proteomes" id="UP000094501"/>
    </source>
</evidence>
<dbReference type="InterPro" id="IPR038297">
    <property type="entry name" value="CcmH/CycL/NrfF/Ccl2_sf"/>
</dbReference>
<keyword evidence="9" id="KW-0472">Membrane</keyword>
<keyword evidence="3 9" id="KW-0479">Metal-binding</keyword>
<dbReference type="CDD" id="cd16378">
    <property type="entry name" value="CcmH_N"/>
    <property type="match status" value="1"/>
</dbReference>
<comment type="caution">
    <text evidence="11">The sequence shown here is derived from an EMBL/GenBank/DDBJ whole genome shotgun (WGS) entry which is preliminary data.</text>
</comment>
<comment type="subcellular location">
    <subcellularLocation>
        <location evidence="8">Membrane</location>
        <topology evidence="8">Single-pass membrane protein</topology>
        <orientation evidence="8">Periplasmic side</orientation>
    </subcellularLocation>
</comment>
<feature type="signal peptide" evidence="9">
    <location>
        <begin position="1"/>
        <end position="24"/>
    </location>
</feature>
<reference evidence="11 12" key="1">
    <citation type="journal article" date="2016" name="Environ. Microbiol.">
        <title>New Methyloceanibacter diversity from North Sea sediments includes methanotroph containing solely the soluble methane monooxygenase.</title>
        <authorList>
            <person name="Vekeman B."/>
            <person name="Kerckhof F.M."/>
            <person name="Cremers G."/>
            <person name="de Vos P."/>
            <person name="Vandamme P."/>
            <person name="Boon N."/>
            <person name="Op den Camp H.J."/>
            <person name="Heylen K."/>
        </authorList>
    </citation>
    <scope>NUCLEOTIDE SEQUENCE [LARGE SCALE GENOMIC DNA]</scope>
    <source>
        <strain evidence="11 12">R-67174</strain>
    </source>
</reference>
<dbReference type="RefSeq" id="WP_069437897.1">
    <property type="nucleotide sequence ID" value="NZ_LPWG01000013.1"/>
</dbReference>
<dbReference type="PANTHER" id="PTHR47870">
    <property type="entry name" value="CYTOCHROME C-TYPE BIOGENESIS PROTEIN CCMH"/>
    <property type="match status" value="1"/>
</dbReference>
<dbReference type="PANTHER" id="PTHR47870:SF1">
    <property type="entry name" value="CYTOCHROME C-TYPE BIOGENESIS PROTEIN CCMH"/>
    <property type="match status" value="1"/>
</dbReference>
<evidence type="ECO:0000313" key="11">
    <source>
        <dbReference type="EMBL" id="ODR98439.1"/>
    </source>
</evidence>
<keyword evidence="2 9" id="KW-0349">Heme</keyword>
<dbReference type="AlphaFoldDB" id="A0A1E3VY46"/>
<keyword evidence="4 9" id="KW-0732">Signal</keyword>
<feature type="domain" description="CcmH/CycL/Ccl2/NrfF N-terminal" evidence="10">
    <location>
        <begin position="13"/>
        <end position="154"/>
    </location>
</feature>
<dbReference type="InterPro" id="IPR005616">
    <property type="entry name" value="CcmH/CycL/Ccl2/NrfF_N"/>
</dbReference>
<evidence type="ECO:0000256" key="5">
    <source>
        <dbReference type="ARBA" id="ARBA00022748"/>
    </source>
</evidence>
<feature type="chain" id="PRO_5011019302" description="Cytochrome c-type biogenesis protein" evidence="9">
    <location>
        <begin position="25"/>
        <end position="165"/>
    </location>
</feature>
<gene>
    <name evidence="11" type="ORF">AUC68_08370</name>
</gene>
<evidence type="ECO:0000256" key="8">
    <source>
        <dbReference type="ARBA" id="ARBA00060491"/>
    </source>
</evidence>
<dbReference type="InterPro" id="IPR051263">
    <property type="entry name" value="C-type_cytochrome_biogenesis"/>
</dbReference>
<comment type="similarity">
    <text evidence="1 9">Belongs to the CcmH/CycL/Ccl2/NrfF family.</text>
</comment>
<comment type="function">
    <text evidence="7">Required for the biogenesis of c-type cytochromes. Possible subunit of a heme lyase.</text>
</comment>
<keyword evidence="12" id="KW-1185">Reference proteome</keyword>
<name>A0A1E3VY46_9HYPH</name>
<evidence type="ECO:0000256" key="2">
    <source>
        <dbReference type="ARBA" id="ARBA00022617"/>
    </source>
</evidence>
<protein>
    <recommendedName>
        <fullName evidence="9">Cytochrome c-type biogenesis protein</fullName>
    </recommendedName>
</protein>
<organism evidence="11 12">
    <name type="scientific">Methyloceanibacter methanicus</name>
    <dbReference type="NCBI Taxonomy" id="1774968"/>
    <lineage>
        <taxon>Bacteria</taxon>
        <taxon>Pseudomonadati</taxon>
        <taxon>Pseudomonadota</taxon>
        <taxon>Alphaproteobacteria</taxon>
        <taxon>Hyphomicrobiales</taxon>
        <taxon>Hyphomicrobiaceae</taxon>
        <taxon>Methyloceanibacter</taxon>
    </lineage>
</organism>
<dbReference type="Pfam" id="PF03918">
    <property type="entry name" value="CcmH"/>
    <property type="match status" value="1"/>
</dbReference>
<proteinExistence type="inferred from homology"/>
<evidence type="ECO:0000256" key="9">
    <source>
        <dbReference type="RuleBase" id="RU364112"/>
    </source>
</evidence>
<dbReference type="EMBL" id="LPWG01000013">
    <property type="protein sequence ID" value="ODR98439.1"/>
    <property type="molecule type" value="Genomic_DNA"/>
</dbReference>
<dbReference type="FunFam" id="1.10.8.640:FF:000001">
    <property type="entry name" value="Cytochrome c-type biogenesis protein"/>
    <property type="match status" value="1"/>
</dbReference>
<keyword evidence="9" id="KW-1133">Transmembrane helix</keyword>
<keyword evidence="5" id="KW-0201">Cytochrome c-type biogenesis</keyword>
<dbReference type="Proteomes" id="UP000094501">
    <property type="component" value="Unassembled WGS sequence"/>
</dbReference>
<evidence type="ECO:0000256" key="3">
    <source>
        <dbReference type="ARBA" id="ARBA00022723"/>
    </source>
</evidence>
<accession>A0A1E3VY46</accession>
<keyword evidence="9" id="KW-0812">Transmembrane</keyword>
<evidence type="ECO:0000259" key="10">
    <source>
        <dbReference type="Pfam" id="PF03918"/>
    </source>
</evidence>
<sequence length="165" mass="18132">MRFRRFVLAALLAVFALHASSAHAVQPDEVLDDPALEARARALSAGLRCLVCQNQSIDDSDAPLAKDLRVLVRERLKAGDSDAEIIAFVVSRYGEFVLLKPRFTPHTWLLWLATPLLFLLALGGIVYAYRRRSASSAAPRALTASEQAHLARLLDEETPQDGGKL</sequence>
<dbReference type="GO" id="GO:0046872">
    <property type="term" value="F:metal ion binding"/>
    <property type="evidence" value="ECO:0007669"/>
    <property type="project" value="UniProtKB-KW"/>
</dbReference>
<dbReference type="GO" id="GO:0005886">
    <property type="term" value="C:plasma membrane"/>
    <property type="evidence" value="ECO:0007669"/>
    <property type="project" value="TreeGrafter"/>
</dbReference>
<evidence type="ECO:0000256" key="1">
    <source>
        <dbReference type="ARBA" id="ARBA00010342"/>
    </source>
</evidence>
<dbReference type="Gene3D" id="1.10.8.640">
    <property type="entry name" value="Cytochrome C biogenesis protein"/>
    <property type="match status" value="1"/>
</dbReference>
<keyword evidence="6 9" id="KW-0408">Iron</keyword>
<dbReference type="OrthoDB" id="9804975at2"/>
<dbReference type="GO" id="GO:0017004">
    <property type="term" value="P:cytochrome complex assembly"/>
    <property type="evidence" value="ECO:0007669"/>
    <property type="project" value="UniProtKB-KW"/>
</dbReference>